<keyword evidence="2" id="KW-1185">Reference proteome</keyword>
<dbReference type="AlphaFoldDB" id="A0A0D9Z935"/>
<organism evidence="1">
    <name type="scientific">Oryza glumipatula</name>
    <dbReference type="NCBI Taxonomy" id="40148"/>
    <lineage>
        <taxon>Eukaryota</taxon>
        <taxon>Viridiplantae</taxon>
        <taxon>Streptophyta</taxon>
        <taxon>Embryophyta</taxon>
        <taxon>Tracheophyta</taxon>
        <taxon>Spermatophyta</taxon>
        <taxon>Magnoliopsida</taxon>
        <taxon>Liliopsida</taxon>
        <taxon>Poales</taxon>
        <taxon>Poaceae</taxon>
        <taxon>BOP clade</taxon>
        <taxon>Oryzoideae</taxon>
        <taxon>Oryzeae</taxon>
        <taxon>Oryzinae</taxon>
        <taxon>Oryza</taxon>
    </lineage>
</organism>
<dbReference type="EnsemblPlants" id="OGLUM03G22670.8">
    <property type="protein sequence ID" value="OGLUM03G22670.8"/>
    <property type="gene ID" value="OGLUM03G22670"/>
</dbReference>
<accession>A0A0D9Z935</accession>
<evidence type="ECO:0000313" key="1">
    <source>
        <dbReference type="EnsemblPlants" id="OGLUM03G22670.8"/>
    </source>
</evidence>
<reference evidence="1" key="1">
    <citation type="submission" date="2015-04" db="UniProtKB">
        <authorList>
            <consortium name="EnsemblPlants"/>
        </authorList>
    </citation>
    <scope>IDENTIFICATION</scope>
</reference>
<sequence length="111" mass="11511">MIIATLSSPPSTRDYSACAISAAHPASAAFNPSPQRQILKSDALSQASSLPPPLRHDAAVVPFHRCPDAAAHTSPSSPSTAGAAVFPIGHTNRAMATHKIPHAWTTKAPSR</sequence>
<reference evidence="1" key="2">
    <citation type="submission" date="2018-05" db="EMBL/GenBank/DDBJ databases">
        <title>OgluRS3 (Oryza glumaepatula Reference Sequence Version 3).</title>
        <authorList>
            <person name="Zhang J."/>
            <person name="Kudrna D."/>
            <person name="Lee S."/>
            <person name="Talag J."/>
            <person name="Welchert J."/>
            <person name="Wing R.A."/>
        </authorList>
    </citation>
    <scope>NUCLEOTIDE SEQUENCE [LARGE SCALE GENOMIC DNA]</scope>
</reference>
<name>A0A0D9Z935_9ORYZ</name>
<dbReference type="Proteomes" id="UP000026961">
    <property type="component" value="Chromosome 3"/>
</dbReference>
<evidence type="ECO:0000313" key="2">
    <source>
        <dbReference type="Proteomes" id="UP000026961"/>
    </source>
</evidence>
<dbReference type="HOGENOM" id="CLU_2268121_0_0_1"/>
<proteinExistence type="predicted"/>
<protein>
    <submittedName>
        <fullName evidence="1">Uncharacterized protein</fullName>
    </submittedName>
</protein>
<dbReference type="Gramene" id="OGLUM03G22670.8">
    <property type="protein sequence ID" value="OGLUM03G22670.8"/>
    <property type="gene ID" value="OGLUM03G22670"/>
</dbReference>